<evidence type="ECO:0000256" key="10">
    <source>
        <dbReference type="HAMAP-Rule" id="MF_02019"/>
    </source>
</evidence>
<organism evidence="15 16">
    <name type="scientific">Marinomonas balearica</name>
    <dbReference type="NCBI Taxonomy" id="491947"/>
    <lineage>
        <taxon>Bacteria</taxon>
        <taxon>Pseudomonadati</taxon>
        <taxon>Pseudomonadota</taxon>
        <taxon>Gammaproteobacteria</taxon>
        <taxon>Oceanospirillales</taxon>
        <taxon>Oceanospirillaceae</taxon>
        <taxon>Marinomonas</taxon>
    </lineage>
</organism>
<evidence type="ECO:0000256" key="8">
    <source>
        <dbReference type="ARBA" id="ARBA00023306"/>
    </source>
</evidence>
<keyword evidence="3 10" id="KW-0132">Cell division</keyword>
<proteinExistence type="inferred from homology"/>
<accession>A0A4R6MC37</accession>
<keyword evidence="2 10" id="KW-0436">Ligase</keyword>
<keyword evidence="6 10" id="KW-0133">Cell shape</keyword>
<dbReference type="GO" id="GO:0047480">
    <property type="term" value="F:UDP-N-acetylmuramoyl-tripeptide-D-alanyl-D-alanine ligase activity"/>
    <property type="evidence" value="ECO:0007669"/>
    <property type="project" value="UniProtKB-UniRule"/>
</dbReference>
<dbReference type="Gene3D" id="3.90.190.20">
    <property type="entry name" value="Mur ligase, C-terminal domain"/>
    <property type="match status" value="1"/>
</dbReference>
<feature type="domain" description="Mur ligase C-terminal" evidence="13">
    <location>
        <begin position="317"/>
        <end position="439"/>
    </location>
</feature>
<evidence type="ECO:0000259" key="14">
    <source>
        <dbReference type="Pfam" id="PF08245"/>
    </source>
</evidence>
<evidence type="ECO:0000256" key="4">
    <source>
        <dbReference type="ARBA" id="ARBA00022741"/>
    </source>
</evidence>
<sequence length="452" mass="48427">MLKKLKLSHIANLCGGVLFGEDCVVSDVSTDSREDLSGKLFVALRGENFDGHAFVVNAMSQGAGGVVVDASFDSLVEPRVVVQDTLKAYQAIAQYLRLEFQGCVFGITGSNGKTSVKDWLAQSLSEFGSVLKTQSNYNNQIGVPQTLIQIENTHDYAVIEAGTSFPGEIEILSKTIQSDVVILTNASGSHLEGFGTTEAIAKEKGNLIAFSLPSSAIVLNFDDPFFDYWRNIAGSRRVFSFSLLDSRADIYTSNLVLGANASTCTVHFMGQASLVTVPSPGKHQIYNALAVMLAMMAAGVSFNDALAGISKAVVVPRRMEFGLTKNNVLLIDDCYNASPTSVEAGIDVLAMQDKPTKWLVLGALGELGDKEESIHRNLGRYAAEAGIDHVLAVGPVAGMAADEFEKAGKEGRVYATKESLARFLLTLNNEHAVLVKGSRSSKMDDIVNAIKI</sequence>
<dbReference type="InterPro" id="IPR051046">
    <property type="entry name" value="MurCDEF_CellWall_CoF430Synth"/>
</dbReference>
<evidence type="ECO:0000256" key="9">
    <source>
        <dbReference type="ARBA" id="ARBA00023316"/>
    </source>
</evidence>
<dbReference type="Gene3D" id="3.40.1190.10">
    <property type="entry name" value="Mur-like, catalytic domain"/>
    <property type="match status" value="1"/>
</dbReference>
<evidence type="ECO:0000259" key="13">
    <source>
        <dbReference type="Pfam" id="PF02875"/>
    </source>
</evidence>
<comment type="similarity">
    <text evidence="10">Belongs to the MurCDEF family. MurF subfamily.</text>
</comment>
<dbReference type="OrthoDB" id="9801978at2"/>
<dbReference type="PANTHER" id="PTHR43024:SF1">
    <property type="entry name" value="UDP-N-ACETYLMURAMOYL-TRIPEPTIDE--D-ALANYL-D-ALANINE LIGASE"/>
    <property type="match status" value="1"/>
</dbReference>
<comment type="caution">
    <text evidence="15">The sequence shown here is derived from an EMBL/GenBank/DDBJ whole genome shotgun (WGS) entry which is preliminary data.</text>
</comment>
<dbReference type="GO" id="GO:0008766">
    <property type="term" value="F:UDP-N-acetylmuramoylalanyl-D-glutamyl-2,6-diaminopimelate-D-alanyl-D-alanine ligase activity"/>
    <property type="evidence" value="ECO:0007669"/>
    <property type="project" value="RHEA"/>
</dbReference>
<dbReference type="HAMAP" id="MF_02019">
    <property type="entry name" value="MurF"/>
    <property type="match status" value="1"/>
</dbReference>
<evidence type="ECO:0000313" key="15">
    <source>
        <dbReference type="EMBL" id="TDO99044.1"/>
    </source>
</evidence>
<feature type="binding site" evidence="10">
    <location>
        <begin position="109"/>
        <end position="115"/>
    </location>
    <ligand>
        <name>ATP</name>
        <dbReference type="ChEBI" id="CHEBI:30616"/>
    </ligand>
</feature>
<dbReference type="NCBIfam" id="TIGR01143">
    <property type="entry name" value="murF"/>
    <property type="match status" value="1"/>
</dbReference>
<dbReference type="UniPathway" id="UPA00219"/>
<keyword evidence="16" id="KW-1185">Reference proteome</keyword>
<comment type="pathway">
    <text evidence="10 11">Cell wall biogenesis; peptidoglycan biosynthesis.</text>
</comment>
<dbReference type="InterPro" id="IPR036615">
    <property type="entry name" value="Mur_ligase_C_dom_sf"/>
</dbReference>
<dbReference type="SUPFAM" id="SSF63418">
    <property type="entry name" value="MurE/MurF N-terminal domain"/>
    <property type="match status" value="1"/>
</dbReference>
<dbReference type="SUPFAM" id="SSF53244">
    <property type="entry name" value="MurD-like peptide ligases, peptide-binding domain"/>
    <property type="match status" value="1"/>
</dbReference>
<feature type="domain" description="Mur ligase central" evidence="14">
    <location>
        <begin position="107"/>
        <end position="294"/>
    </location>
</feature>
<dbReference type="GO" id="GO:0051301">
    <property type="term" value="P:cell division"/>
    <property type="evidence" value="ECO:0007669"/>
    <property type="project" value="UniProtKB-KW"/>
</dbReference>
<dbReference type="Pfam" id="PF08245">
    <property type="entry name" value="Mur_ligase_M"/>
    <property type="match status" value="1"/>
</dbReference>
<dbReference type="GO" id="GO:0071555">
    <property type="term" value="P:cell wall organization"/>
    <property type="evidence" value="ECO:0007669"/>
    <property type="project" value="UniProtKB-KW"/>
</dbReference>
<dbReference type="AlphaFoldDB" id="A0A4R6MC37"/>
<dbReference type="GO" id="GO:0009252">
    <property type="term" value="P:peptidoglycan biosynthetic process"/>
    <property type="evidence" value="ECO:0007669"/>
    <property type="project" value="UniProtKB-UniRule"/>
</dbReference>
<dbReference type="EMBL" id="SNXC01000010">
    <property type="protein sequence ID" value="TDO99044.1"/>
    <property type="molecule type" value="Genomic_DNA"/>
</dbReference>
<dbReference type="InterPro" id="IPR004101">
    <property type="entry name" value="Mur_ligase_C"/>
</dbReference>
<reference evidence="15 16" key="1">
    <citation type="submission" date="2019-03" db="EMBL/GenBank/DDBJ databases">
        <title>Genomic Encyclopedia of Type Strains, Phase III (KMG-III): the genomes of soil and plant-associated and newly described type strains.</title>
        <authorList>
            <person name="Whitman W."/>
        </authorList>
    </citation>
    <scope>NUCLEOTIDE SEQUENCE [LARGE SCALE GENOMIC DNA]</scope>
    <source>
        <strain evidence="15 16">CECT 7378</strain>
    </source>
</reference>
<dbReference type="InterPro" id="IPR005863">
    <property type="entry name" value="UDP-N-AcMur_synth"/>
</dbReference>
<dbReference type="Pfam" id="PF02875">
    <property type="entry name" value="Mur_ligase_C"/>
    <property type="match status" value="1"/>
</dbReference>
<dbReference type="GO" id="GO:0008360">
    <property type="term" value="P:regulation of cell shape"/>
    <property type="evidence" value="ECO:0007669"/>
    <property type="project" value="UniProtKB-KW"/>
</dbReference>
<dbReference type="InterPro" id="IPR035911">
    <property type="entry name" value="MurE/MurF_N"/>
</dbReference>
<dbReference type="RefSeq" id="WP_133503252.1">
    <property type="nucleotide sequence ID" value="NZ_SNXC01000010.1"/>
</dbReference>
<protein>
    <recommendedName>
        <fullName evidence="10 11">UDP-N-acetylmuramoyl-tripeptide--D-alanyl-D-alanine ligase</fullName>
        <ecNumber evidence="10 11">6.3.2.10</ecNumber>
    </recommendedName>
    <alternativeName>
        <fullName evidence="10">D-alanyl-D-alanine-adding enzyme</fullName>
    </alternativeName>
</protein>
<dbReference type="Gene3D" id="3.40.1390.10">
    <property type="entry name" value="MurE/MurF, N-terminal domain"/>
    <property type="match status" value="1"/>
</dbReference>
<dbReference type="Pfam" id="PF01225">
    <property type="entry name" value="Mur_ligase"/>
    <property type="match status" value="1"/>
</dbReference>
<keyword evidence="4 10" id="KW-0547">Nucleotide-binding</keyword>
<keyword evidence="5 10" id="KW-0067">ATP-binding</keyword>
<dbReference type="EC" id="6.3.2.10" evidence="10 11"/>
<gene>
    <name evidence="10" type="primary">murF</name>
    <name evidence="15" type="ORF">DFP79_1469</name>
</gene>
<evidence type="ECO:0000256" key="5">
    <source>
        <dbReference type="ARBA" id="ARBA00022840"/>
    </source>
</evidence>
<evidence type="ECO:0000256" key="3">
    <source>
        <dbReference type="ARBA" id="ARBA00022618"/>
    </source>
</evidence>
<dbReference type="GO" id="GO:0005524">
    <property type="term" value="F:ATP binding"/>
    <property type="evidence" value="ECO:0007669"/>
    <property type="project" value="UniProtKB-UniRule"/>
</dbReference>
<feature type="domain" description="Mur ligase N-terminal catalytic" evidence="12">
    <location>
        <begin position="27"/>
        <end position="72"/>
    </location>
</feature>
<evidence type="ECO:0000313" key="16">
    <source>
        <dbReference type="Proteomes" id="UP000294656"/>
    </source>
</evidence>
<evidence type="ECO:0000259" key="12">
    <source>
        <dbReference type="Pfam" id="PF01225"/>
    </source>
</evidence>
<comment type="catalytic activity">
    <reaction evidence="10 11">
        <text>D-alanyl-D-alanine + UDP-N-acetyl-alpha-D-muramoyl-L-alanyl-gamma-D-glutamyl-meso-2,6-diaminopimelate + ATP = UDP-N-acetyl-alpha-D-muramoyl-L-alanyl-gamma-D-glutamyl-meso-2,6-diaminopimeloyl-D-alanyl-D-alanine + ADP + phosphate + H(+)</text>
        <dbReference type="Rhea" id="RHEA:28374"/>
        <dbReference type="ChEBI" id="CHEBI:15378"/>
        <dbReference type="ChEBI" id="CHEBI:30616"/>
        <dbReference type="ChEBI" id="CHEBI:43474"/>
        <dbReference type="ChEBI" id="CHEBI:57822"/>
        <dbReference type="ChEBI" id="CHEBI:61386"/>
        <dbReference type="ChEBI" id="CHEBI:83905"/>
        <dbReference type="ChEBI" id="CHEBI:456216"/>
        <dbReference type="EC" id="6.3.2.10"/>
    </reaction>
</comment>
<keyword evidence="9 10" id="KW-0961">Cell wall biogenesis/degradation</keyword>
<dbReference type="PANTHER" id="PTHR43024">
    <property type="entry name" value="UDP-N-ACETYLMURAMOYL-TRIPEPTIDE--D-ALANYL-D-ALANINE LIGASE"/>
    <property type="match status" value="1"/>
</dbReference>
<evidence type="ECO:0000256" key="7">
    <source>
        <dbReference type="ARBA" id="ARBA00022984"/>
    </source>
</evidence>
<dbReference type="InterPro" id="IPR000713">
    <property type="entry name" value="Mur_ligase_N"/>
</dbReference>
<comment type="subcellular location">
    <subcellularLocation>
        <location evidence="10 11">Cytoplasm</location>
    </subcellularLocation>
</comment>
<dbReference type="Proteomes" id="UP000294656">
    <property type="component" value="Unassembled WGS sequence"/>
</dbReference>
<name>A0A4R6MC37_9GAMM</name>
<comment type="function">
    <text evidence="10 11">Involved in cell wall formation. Catalyzes the final step in the synthesis of UDP-N-acetylmuramoyl-pentapeptide, the precursor of murein.</text>
</comment>
<dbReference type="GO" id="GO:0005737">
    <property type="term" value="C:cytoplasm"/>
    <property type="evidence" value="ECO:0007669"/>
    <property type="project" value="UniProtKB-SubCell"/>
</dbReference>
<evidence type="ECO:0000256" key="2">
    <source>
        <dbReference type="ARBA" id="ARBA00022598"/>
    </source>
</evidence>
<dbReference type="SUPFAM" id="SSF53623">
    <property type="entry name" value="MurD-like peptide ligases, catalytic domain"/>
    <property type="match status" value="1"/>
</dbReference>
<evidence type="ECO:0000256" key="1">
    <source>
        <dbReference type="ARBA" id="ARBA00022490"/>
    </source>
</evidence>
<keyword evidence="1 10" id="KW-0963">Cytoplasm</keyword>
<dbReference type="InterPro" id="IPR013221">
    <property type="entry name" value="Mur_ligase_cen"/>
</dbReference>
<keyword evidence="7 10" id="KW-0573">Peptidoglycan synthesis</keyword>
<evidence type="ECO:0000256" key="11">
    <source>
        <dbReference type="RuleBase" id="RU004136"/>
    </source>
</evidence>
<dbReference type="InterPro" id="IPR036565">
    <property type="entry name" value="Mur-like_cat_sf"/>
</dbReference>
<evidence type="ECO:0000256" key="6">
    <source>
        <dbReference type="ARBA" id="ARBA00022960"/>
    </source>
</evidence>
<keyword evidence="8 10" id="KW-0131">Cell cycle</keyword>